<dbReference type="FunFam" id="3.30.2040.10:FF:000001">
    <property type="entry name" value="D-glutamate cyclase, mitochondrial"/>
    <property type="match status" value="1"/>
</dbReference>
<keyword evidence="2" id="KW-0456">Lyase</keyword>
<evidence type="ECO:0000256" key="1">
    <source>
        <dbReference type="ARBA" id="ARBA00007896"/>
    </source>
</evidence>
<dbReference type="InterPro" id="IPR016938">
    <property type="entry name" value="UPF0317"/>
</dbReference>
<dbReference type="GO" id="GO:0047820">
    <property type="term" value="F:D-glutamate cyclase activity"/>
    <property type="evidence" value="ECO:0007669"/>
    <property type="project" value="TreeGrafter"/>
</dbReference>
<sequence>MSSNSNHDHDHDHTNIHIESIPVPANLRKASREGVFEGPTNGQCPGYIQCNLVVLRQKDASDFLLFCQKNPKACPLIEVCDVGSYHPRKSCSADVSADLRTDIPKYRIYRNGQLEREVTDVIDYWPIDSVAFLIGCSFTVDAALMKAGIHLRSVHEQKNVPMYNTNIPCESVGTLKGNLVVSMKPIKALDIATEVEITSQFPHAHGSPVCIGCPHSIGITDIYNPDFGDAVDVLDDELPVFHACGVTPQNVLLESQEVEFAITHSPGFMFVTDLPSDAPPPAP</sequence>
<dbReference type="PANTHER" id="PTHR32022:SF10">
    <property type="entry name" value="D-GLUTAMATE CYCLASE, MITOCHONDRIAL"/>
    <property type="match status" value="1"/>
</dbReference>
<feature type="compositionally biased region" description="Basic and acidic residues" evidence="3">
    <location>
        <begin position="1"/>
        <end position="16"/>
    </location>
</feature>
<evidence type="ECO:0000256" key="3">
    <source>
        <dbReference type="SAM" id="MobiDB-lite"/>
    </source>
</evidence>
<reference evidence="4" key="1">
    <citation type="submission" date="2021-01" db="EMBL/GenBank/DDBJ databases">
        <authorList>
            <person name="Corre E."/>
            <person name="Pelletier E."/>
            <person name="Niang G."/>
            <person name="Scheremetjew M."/>
            <person name="Finn R."/>
            <person name="Kale V."/>
            <person name="Holt S."/>
            <person name="Cochrane G."/>
            <person name="Meng A."/>
            <person name="Brown T."/>
            <person name="Cohen L."/>
        </authorList>
    </citation>
    <scope>NUCLEOTIDE SEQUENCE</scope>
    <source>
        <strain evidence="4">MM31A-1</strain>
    </source>
</reference>
<name>A0A7S3Q9F6_9STRA</name>
<gene>
    <name evidence="4" type="ORF">CDEB00056_LOCUS14084</name>
</gene>
<dbReference type="Gene3D" id="3.30.2040.10">
    <property type="entry name" value="PSTPO5379-like domain"/>
    <property type="match status" value="1"/>
</dbReference>
<dbReference type="Pfam" id="PF07286">
    <property type="entry name" value="D-Glu_cyclase"/>
    <property type="match status" value="1"/>
</dbReference>
<dbReference type="Gene3D" id="3.40.1640.10">
    <property type="entry name" value="PSTPO5379-like"/>
    <property type="match status" value="1"/>
</dbReference>
<dbReference type="EMBL" id="HBIO01018345">
    <property type="protein sequence ID" value="CAE0469231.1"/>
    <property type="molecule type" value="Transcribed_RNA"/>
</dbReference>
<dbReference type="InterPro" id="IPR038021">
    <property type="entry name" value="Putative_hydro-lyase"/>
</dbReference>
<feature type="region of interest" description="Disordered" evidence="3">
    <location>
        <begin position="1"/>
        <end position="22"/>
    </location>
</feature>
<dbReference type="InterPro" id="IPR009906">
    <property type="entry name" value="D-Glu_cyclase"/>
</dbReference>
<dbReference type="PANTHER" id="PTHR32022">
    <property type="entry name" value="D-GLUTAMATE CYCLASE, MITOCHONDRIAL"/>
    <property type="match status" value="1"/>
</dbReference>
<accession>A0A7S3Q9F6</accession>
<dbReference type="PIRSF" id="PIRSF029755">
    <property type="entry name" value="UCP029755"/>
    <property type="match status" value="1"/>
</dbReference>
<evidence type="ECO:0008006" key="5">
    <source>
        <dbReference type="Google" id="ProtNLM"/>
    </source>
</evidence>
<evidence type="ECO:0000256" key="2">
    <source>
        <dbReference type="ARBA" id="ARBA00023239"/>
    </source>
</evidence>
<protein>
    <recommendedName>
        <fullName evidence="5">DUF1445 domain-containing protein</fullName>
    </recommendedName>
</protein>
<proteinExistence type="inferred from homology"/>
<dbReference type="AlphaFoldDB" id="A0A7S3Q9F6"/>
<evidence type="ECO:0000313" key="4">
    <source>
        <dbReference type="EMBL" id="CAE0469231.1"/>
    </source>
</evidence>
<comment type="similarity">
    <text evidence="1">Belongs to the D-glutamate cyclase family.</text>
</comment>
<dbReference type="GO" id="GO:0006536">
    <property type="term" value="P:glutamate metabolic process"/>
    <property type="evidence" value="ECO:0007669"/>
    <property type="project" value="TreeGrafter"/>
</dbReference>
<organism evidence="4">
    <name type="scientific">Chaetoceros debilis</name>
    <dbReference type="NCBI Taxonomy" id="122233"/>
    <lineage>
        <taxon>Eukaryota</taxon>
        <taxon>Sar</taxon>
        <taxon>Stramenopiles</taxon>
        <taxon>Ochrophyta</taxon>
        <taxon>Bacillariophyta</taxon>
        <taxon>Coscinodiscophyceae</taxon>
        <taxon>Chaetocerotophycidae</taxon>
        <taxon>Chaetocerotales</taxon>
        <taxon>Chaetocerotaceae</taxon>
        <taxon>Chaetoceros</taxon>
    </lineage>
</organism>
<dbReference type="SUPFAM" id="SSF160920">
    <property type="entry name" value="PSTPO5379-like"/>
    <property type="match status" value="1"/>
</dbReference>
<dbReference type="NCBIfam" id="NF003969">
    <property type="entry name" value="PRK05463.1"/>
    <property type="match status" value="1"/>
</dbReference>